<dbReference type="InterPro" id="IPR006440">
    <property type="entry name" value="Doc"/>
</dbReference>
<dbReference type="EMBL" id="PTJC01000005">
    <property type="protein sequence ID" value="PPK87308.1"/>
    <property type="molecule type" value="Genomic_DNA"/>
</dbReference>
<dbReference type="PANTHER" id="PTHR39426">
    <property type="entry name" value="HOMOLOGY TO DEATH-ON-CURING PROTEIN OF PHAGE P1"/>
    <property type="match status" value="1"/>
</dbReference>
<sequence>MDYLSKEEIILINRSTIDRHGGNFLPPQNFLHEESLDYLVESVQAEMFGAPLYPTLADKAALYMFNIISNHVFQDGNKRTGLEAAKLFLRLNGSDFSSSLTQIEFASDLFPASPHSRNQHLIEFTLEVASGLVSLEACRAWFAANTEPLPTSRRKD</sequence>
<dbReference type="Gene3D" id="1.20.120.1870">
    <property type="entry name" value="Fic/DOC protein, Fido domain"/>
    <property type="match status" value="1"/>
</dbReference>
<accession>A0A2S6I756</accession>
<feature type="domain" description="Fido" evidence="1">
    <location>
        <begin position="4"/>
        <end position="127"/>
    </location>
</feature>
<evidence type="ECO:0000313" key="2">
    <source>
        <dbReference type="EMBL" id="PPK87308.1"/>
    </source>
</evidence>
<evidence type="ECO:0000313" key="3">
    <source>
        <dbReference type="Proteomes" id="UP000237662"/>
    </source>
</evidence>
<dbReference type="PANTHER" id="PTHR39426:SF1">
    <property type="entry name" value="HOMOLOGY TO DEATH-ON-CURING PROTEIN OF PHAGE P1"/>
    <property type="match status" value="1"/>
</dbReference>
<dbReference type="InterPro" id="IPR036597">
    <property type="entry name" value="Fido-like_dom_sf"/>
</dbReference>
<dbReference type="SUPFAM" id="SSF140931">
    <property type="entry name" value="Fic-like"/>
    <property type="match status" value="1"/>
</dbReference>
<dbReference type="GO" id="GO:0016301">
    <property type="term" value="F:kinase activity"/>
    <property type="evidence" value="ECO:0007669"/>
    <property type="project" value="InterPro"/>
</dbReference>
<dbReference type="Proteomes" id="UP000237662">
    <property type="component" value="Unassembled WGS sequence"/>
</dbReference>
<keyword evidence="3" id="KW-1185">Reference proteome</keyword>
<evidence type="ECO:0000259" key="1">
    <source>
        <dbReference type="PROSITE" id="PS51459"/>
    </source>
</evidence>
<dbReference type="Pfam" id="PF02661">
    <property type="entry name" value="Fic"/>
    <property type="match status" value="1"/>
</dbReference>
<dbReference type="PROSITE" id="PS51459">
    <property type="entry name" value="FIDO"/>
    <property type="match status" value="1"/>
</dbReference>
<gene>
    <name evidence="2" type="ORF">CLV84_0246</name>
</gene>
<dbReference type="InterPro" id="IPR053737">
    <property type="entry name" value="Type_II_TA_Toxin"/>
</dbReference>
<dbReference type="OrthoDB" id="9802752at2"/>
<dbReference type="NCBIfam" id="TIGR01550">
    <property type="entry name" value="DOC_P1"/>
    <property type="match status" value="1"/>
</dbReference>
<protein>
    <submittedName>
        <fullName evidence="2">Death-on-curing family protein</fullName>
    </submittedName>
</protein>
<dbReference type="InterPro" id="IPR003812">
    <property type="entry name" value="Fido"/>
</dbReference>
<dbReference type="AlphaFoldDB" id="A0A2S6I756"/>
<reference evidence="2 3" key="1">
    <citation type="submission" date="2018-02" db="EMBL/GenBank/DDBJ databases">
        <title>Genomic Encyclopedia of Archaeal and Bacterial Type Strains, Phase II (KMG-II): from individual species to whole genera.</title>
        <authorList>
            <person name="Goeker M."/>
        </authorList>
    </citation>
    <scope>NUCLEOTIDE SEQUENCE [LARGE SCALE GENOMIC DNA]</scope>
    <source>
        <strain evidence="2 3">DSM 29526</strain>
    </source>
</reference>
<comment type="caution">
    <text evidence="2">The sequence shown here is derived from an EMBL/GenBank/DDBJ whole genome shotgun (WGS) entry which is preliminary data.</text>
</comment>
<name>A0A2S6I756_9BACT</name>
<organism evidence="2 3">
    <name type="scientific">Neolewinella xylanilytica</name>
    <dbReference type="NCBI Taxonomy" id="1514080"/>
    <lineage>
        <taxon>Bacteria</taxon>
        <taxon>Pseudomonadati</taxon>
        <taxon>Bacteroidota</taxon>
        <taxon>Saprospiria</taxon>
        <taxon>Saprospirales</taxon>
        <taxon>Lewinellaceae</taxon>
        <taxon>Neolewinella</taxon>
    </lineage>
</organism>
<proteinExistence type="predicted"/>